<dbReference type="eggNOG" id="COG3206">
    <property type="taxonomic scope" value="Bacteria"/>
</dbReference>
<dbReference type="KEGG" id="amr:AM1_3791"/>
<dbReference type="HOGENOM" id="CLU_046535_3_0_3"/>
<reference evidence="4 5" key="1">
    <citation type="journal article" date="2008" name="Proc. Natl. Acad. Sci. U.S.A.">
        <title>Niche adaptation and genome expansion in the chlorophyll d-producing cyanobacterium Acaryochloris marina.</title>
        <authorList>
            <person name="Swingley W.D."/>
            <person name="Chen M."/>
            <person name="Cheung P.C."/>
            <person name="Conrad A.L."/>
            <person name="Dejesa L.C."/>
            <person name="Hao J."/>
            <person name="Honchak B.M."/>
            <person name="Karbach L.E."/>
            <person name="Kurdoglu A."/>
            <person name="Lahiri S."/>
            <person name="Mastrian S.D."/>
            <person name="Miyashita H."/>
            <person name="Page L."/>
            <person name="Ramakrishna P."/>
            <person name="Satoh S."/>
            <person name="Sattley W.M."/>
            <person name="Shimada Y."/>
            <person name="Taylor H.L."/>
            <person name="Tomo T."/>
            <person name="Tsuchiya T."/>
            <person name="Wang Z.T."/>
            <person name="Raymond J."/>
            <person name="Mimuro M."/>
            <person name="Blankenship R.E."/>
            <person name="Touchman J.W."/>
        </authorList>
    </citation>
    <scope>NUCLEOTIDE SEQUENCE [LARGE SCALE GENOMIC DNA]</scope>
    <source>
        <strain evidence="5">MBIC 11017</strain>
    </source>
</reference>
<dbReference type="RefSeq" id="WP_012164152.1">
    <property type="nucleotide sequence ID" value="NC_009925.1"/>
</dbReference>
<dbReference type="Pfam" id="PF14257">
    <property type="entry name" value="DUF4349"/>
    <property type="match status" value="1"/>
</dbReference>
<sequence length="303" mass="32917">MTVEHKRFTAPLWGTVVGAVLLASCSTPMTETVSESGEAPQAAQSELADLSNNVSAPADAAPPKAEPQLIKRANMTLRVEKVAPALKAVAKIVKTQQGDVVGLQDQVPPDESVRHQASMELRIPQTKLEATLEQLAQIGKVQNRSIEAEDVSTQLVDFQARLKNLRKSEEVVLKIMDRSGSVADVLKVSQELKTIRQQIEQIDAQVKRLQAQVAYSTVNLSLESAIATTPPQASLGERLQEAWSQSTHAVVNLTFGILGFLVWVVVFLPYILGLVLVQFVVKRLIQRRSNGTVTAANNESISG</sequence>
<dbReference type="OrthoDB" id="528207at2"/>
<keyword evidence="1" id="KW-0175">Coiled coil</keyword>
<protein>
    <recommendedName>
        <fullName evidence="3">DUF4349 domain-containing protein</fullName>
    </recommendedName>
</protein>
<evidence type="ECO:0000259" key="3">
    <source>
        <dbReference type="Pfam" id="PF14257"/>
    </source>
</evidence>
<gene>
    <name evidence="4" type="ordered locus">AM1_3791</name>
</gene>
<evidence type="ECO:0000256" key="1">
    <source>
        <dbReference type="SAM" id="Coils"/>
    </source>
</evidence>
<proteinExistence type="predicted"/>
<evidence type="ECO:0000256" key="2">
    <source>
        <dbReference type="SAM" id="Phobius"/>
    </source>
</evidence>
<name>B0C5Q6_ACAM1</name>
<keyword evidence="5" id="KW-1185">Reference proteome</keyword>
<keyword evidence="2" id="KW-0472">Membrane</keyword>
<dbReference type="InterPro" id="IPR025645">
    <property type="entry name" value="DUF4349"/>
</dbReference>
<dbReference type="AlphaFoldDB" id="B0C5Q6"/>
<dbReference type="EMBL" id="CP000828">
    <property type="protein sequence ID" value="ABW28777.1"/>
    <property type="molecule type" value="Genomic_DNA"/>
</dbReference>
<keyword evidence="2" id="KW-0812">Transmembrane</keyword>
<feature type="domain" description="DUF4349" evidence="3">
    <location>
        <begin position="68"/>
        <end position="277"/>
    </location>
</feature>
<evidence type="ECO:0000313" key="5">
    <source>
        <dbReference type="Proteomes" id="UP000000268"/>
    </source>
</evidence>
<evidence type="ECO:0000313" key="4">
    <source>
        <dbReference type="EMBL" id="ABW28777.1"/>
    </source>
</evidence>
<feature type="transmembrane region" description="Helical" evidence="2">
    <location>
        <begin position="255"/>
        <end position="281"/>
    </location>
</feature>
<dbReference type="PROSITE" id="PS51257">
    <property type="entry name" value="PROKAR_LIPOPROTEIN"/>
    <property type="match status" value="1"/>
</dbReference>
<feature type="coiled-coil region" evidence="1">
    <location>
        <begin position="148"/>
        <end position="212"/>
    </location>
</feature>
<dbReference type="STRING" id="329726.AM1_3791"/>
<organism evidence="4 5">
    <name type="scientific">Acaryochloris marina (strain MBIC 11017)</name>
    <dbReference type="NCBI Taxonomy" id="329726"/>
    <lineage>
        <taxon>Bacteria</taxon>
        <taxon>Bacillati</taxon>
        <taxon>Cyanobacteriota</taxon>
        <taxon>Cyanophyceae</taxon>
        <taxon>Acaryochloridales</taxon>
        <taxon>Acaryochloridaceae</taxon>
        <taxon>Acaryochloris</taxon>
    </lineage>
</organism>
<accession>B0C5Q6</accession>
<dbReference type="Proteomes" id="UP000000268">
    <property type="component" value="Chromosome"/>
</dbReference>
<keyword evidence="2" id="KW-1133">Transmembrane helix</keyword>